<evidence type="ECO:0000256" key="2">
    <source>
        <dbReference type="ARBA" id="ARBA00001974"/>
    </source>
</evidence>
<dbReference type="PANTHER" id="PTHR43396">
    <property type="entry name" value="FLAVOHEMOPROTEIN"/>
    <property type="match status" value="1"/>
</dbReference>
<evidence type="ECO:0000256" key="8">
    <source>
        <dbReference type="ARBA" id="ARBA00022723"/>
    </source>
</evidence>
<dbReference type="InterPro" id="IPR039261">
    <property type="entry name" value="FNR_nucleotide-bd"/>
</dbReference>
<evidence type="ECO:0000256" key="9">
    <source>
        <dbReference type="ARBA" id="ARBA00022827"/>
    </source>
</evidence>
<proteinExistence type="inferred from homology"/>
<keyword evidence="7" id="KW-0285">Flavoprotein</keyword>
<dbReference type="InterPro" id="IPR009050">
    <property type="entry name" value="Globin-like_sf"/>
</dbReference>
<evidence type="ECO:0000259" key="15">
    <source>
        <dbReference type="PROSITE" id="PS01033"/>
    </source>
</evidence>
<dbReference type="InterPro" id="IPR008333">
    <property type="entry name" value="Cbr1-like_FAD-bd_dom"/>
</dbReference>
<evidence type="ECO:0000256" key="3">
    <source>
        <dbReference type="ARBA" id="ARBA00006401"/>
    </source>
</evidence>
<dbReference type="InterPro" id="IPR000971">
    <property type="entry name" value="Globin"/>
</dbReference>
<evidence type="ECO:0000256" key="14">
    <source>
        <dbReference type="ARBA" id="ARBA00049433"/>
    </source>
</evidence>
<dbReference type="GO" id="GO:0008941">
    <property type="term" value="F:nitric oxide dioxygenase NAD(P)H activity"/>
    <property type="evidence" value="ECO:0007669"/>
    <property type="project" value="UniProtKB-EC"/>
</dbReference>
<accession>A0AAF0DW34</accession>
<dbReference type="SUPFAM" id="SSF46458">
    <property type="entry name" value="Globin-like"/>
    <property type="match status" value="1"/>
</dbReference>
<dbReference type="GO" id="GO:0071500">
    <property type="term" value="P:cellular response to nitrosative stress"/>
    <property type="evidence" value="ECO:0007669"/>
    <property type="project" value="TreeGrafter"/>
</dbReference>
<gene>
    <name evidence="17" type="ORF">MBRA1_001690</name>
</gene>
<evidence type="ECO:0000256" key="11">
    <source>
        <dbReference type="ARBA" id="ARBA00023004"/>
    </source>
</evidence>
<comment type="catalytic activity">
    <reaction evidence="14">
        <text>2 nitric oxide + NADPH + 2 O2 = 2 nitrate + NADP(+) + H(+)</text>
        <dbReference type="Rhea" id="RHEA:19465"/>
        <dbReference type="ChEBI" id="CHEBI:15378"/>
        <dbReference type="ChEBI" id="CHEBI:15379"/>
        <dbReference type="ChEBI" id="CHEBI:16480"/>
        <dbReference type="ChEBI" id="CHEBI:17632"/>
        <dbReference type="ChEBI" id="CHEBI:57783"/>
        <dbReference type="ChEBI" id="CHEBI:58349"/>
        <dbReference type="EC" id="1.14.12.17"/>
    </reaction>
</comment>
<dbReference type="Pfam" id="PF00970">
    <property type="entry name" value="FAD_binding_6"/>
    <property type="match status" value="1"/>
</dbReference>
<dbReference type="InterPro" id="IPR012292">
    <property type="entry name" value="Globin/Proto"/>
</dbReference>
<dbReference type="EC" id="1.14.12.17" evidence="4"/>
<evidence type="ECO:0000259" key="16">
    <source>
        <dbReference type="PROSITE" id="PS51384"/>
    </source>
</evidence>
<dbReference type="GO" id="GO:0046210">
    <property type="term" value="P:nitric oxide catabolic process"/>
    <property type="evidence" value="ECO:0007669"/>
    <property type="project" value="TreeGrafter"/>
</dbReference>
<dbReference type="CDD" id="cd06184">
    <property type="entry name" value="flavohem_like_fad_nad_binding"/>
    <property type="match status" value="1"/>
</dbReference>
<dbReference type="InterPro" id="IPR017938">
    <property type="entry name" value="Riboflavin_synthase-like_b-brl"/>
</dbReference>
<name>A0AAF0DW34_9BASI</name>
<dbReference type="SUPFAM" id="SSF52343">
    <property type="entry name" value="Ferredoxin reductase-like, C-terminal NADP-linked domain"/>
    <property type="match status" value="1"/>
</dbReference>
<dbReference type="InterPro" id="IPR001709">
    <property type="entry name" value="Flavoprot_Pyr_Nucl_cyt_Rdtase"/>
</dbReference>
<sequence length="413" mass="45510">MPFANVEHYRSELTPEHAEVIRATLPLVGANIDKIAKQFYASMFEGHPELIRNTFNRGNQKQGAQQRALAASVATFATMLVTPGAETPERLLGRIGHKHVSLGITRDQYQIVHDYLFGAIVTILGADVVTPPVAEAWENVYWIMANLLIKFEAELYEKAGVKPGEVFVNTQVVDRKDLSGSIVEFMVESKDANKPLPAHQPGQYISVGAKLPDGARQLRQYSLVDAGINPGRLTIAVKRVDATKDAPAGEVSNWLIDNVKKGDDLEITLPFGDLVLNEKSQRPVVLVSRGIGITPMMGILSSLATSNSSRPTLSLHADQNASTDVFFDERTKLVSKMPSGAAKTWYAEGQTGPDVLQGHLDLSTVQLPTDAEIYLCGGNEFLQRMRKQLKDMKVPDERVYFELFSPNDWLLDA</sequence>
<evidence type="ECO:0000256" key="4">
    <source>
        <dbReference type="ARBA" id="ARBA00012229"/>
    </source>
</evidence>
<keyword evidence="10" id="KW-0521">NADP</keyword>
<comment type="similarity">
    <text evidence="3">In the C-terminal section; belongs to the flavoprotein pyridine nucleotide cytochrome reductase family.</text>
</comment>
<evidence type="ECO:0000256" key="10">
    <source>
        <dbReference type="ARBA" id="ARBA00022857"/>
    </source>
</evidence>
<evidence type="ECO:0000256" key="1">
    <source>
        <dbReference type="ARBA" id="ARBA00001970"/>
    </source>
</evidence>
<feature type="domain" description="FAD-binding FR-type" evidence="16">
    <location>
        <begin position="165"/>
        <end position="277"/>
    </location>
</feature>
<comment type="cofactor">
    <cofactor evidence="1">
        <name>heme b</name>
        <dbReference type="ChEBI" id="CHEBI:60344"/>
    </cofactor>
</comment>
<evidence type="ECO:0000256" key="13">
    <source>
        <dbReference type="ARBA" id="ARBA00048649"/>
    </source>
</evidence>
<comment type="cofactor">
    <cofactor evidence="2">
        <name>FAD</name>
        <dbReference type="ChEBI" id="CHEBI:57692"/>
    </cofactor>
</comment>
<comment type="catalytic activity">
    <reaction evidence="13">
        <text>2 nitric oxide + NADH + 2 O2 = 2 nitrate + NAD(+) + H(+)</text>
        <dbReference type="Rhea" id="RHEA:19469"/>
        <dbReference type="ChEBI" id="CHEBI:15378"/>
        <dbReference type="ChEBI" id="CHEBI:15379"/>
        <dbReference type="ChEBI" id="CHEBI:16480"/>
        <dbReference type="ChEBI" id="CHEBI:17632"/>
        <dbReference type="ChEBI" id="CHEBI:57540"/>
        <dbReference type="ChEBI" id="CHEBI:57945"/>
        <dbReference type="EC" id="1.14.12.17"/>
    </reaction>
</comment>
<dbReference type="GO" id="GO:0009636">
    <property type="term" value="P:response to toxic substance"/>
    <property type="evidence" value="ECO:0007669"/>
    <property type="project" value="UniProtKB-KW"/>
</dbReference>
<evidence type="ECO:0000256" key="7">
    <source>
        <dbReference type="ARBA" id="ARBA00022630"/>
    </source>
</evidence>
<dbReference type="Gene3D" id="2.40.30.10">
    <property type="entry name" value="Translation factors"/>
    <property type="match status" value="1"/>
</dbReference>
<dbReference type="PROSITE" id="PS01033">
    <property type="entry name" value="GLOBIN"/>
    <property type="match status" value="1"/>
</dbReference>
<keyword evidence="11" id="KW-0408">Iron</keyword>
<evidence type="ECO:0000256" key="6">
    <source>
        <dbReference type="ARBA" id="ARBA00022617"/>
    </source>
</evidence>
<protein>
    <recommendedName>
        <fullName evidence="4">nitric oxide dioxygenase</fullName>
        <ecNumber evidence="4">1.14.12.17</ecNumber>
    </recommendedName>
</protein>
<keyword evidence="6" id="KW-0349">Heme</keyword>
<dbReference type="Gene3D" id="3.40.50.80">
    <property type="entry name" value="Nucleotide-binding domain of ferredoxin-NADP reductase (FNR) module"/>
    <property type="match status" value="1"/>
</dbReference>
<feature type="domain" description="Globin" evidence="15">
    <location>
        <begin position="12"/>
        <end position="153"/>
    </location>
</feature>
<dbReference type="GO" id="GO:0071949">
    <property type="term" value="F:FAD binding"/>
    <property type="evidence" value="ECO:0007669"/>
    <property type="project" value="TreeGrafter"/>
</dbReference>
<dbReference type="PANTHER" id="PTHR43396:SF3">
    <property type="entry name" value="FLAVOHEMOPROTEIN"/>
    <property type="match status" value="1"/>
</dbReference>
<dbReference type="Gene3D" id="1.10.490.10">
    <property type="entry name" value="Globins"/>
    <property type="match status" value="1"/>
</dbReference>
<keyword evidence="8" id="KW-0479">Metal-binding</keyword>
<dbReference type="AlphaFoldDB" id="A0AAF0DW34"/>
<keyword evidence="12" id="KW-0520">NAD</keyword>
<keyword evidence="18" id="KW-1185">Reference proteome</keyword>
<keyword evidence="9" id="KW-0274">FAD</keyword>
<evidence type="ECO:0000313" key="17">
    <source>
        <dbReference type="EMBL" id="WFC95049.1"/>
    </source>
</evidence>
<dbReference type="PRINTS" id="PR00371">
    <property type="entry name" value="FPNCR"/>
</dbReference>
<evidence type="ECO:0000313" key="18">
    <source>
        <dbReference type="Proteomes" id="UP001216638"/>
    </source>
</evidence>
<dbReference type="CDD" id="cd14782">
    <property type="entry name" value="FHb-globin_2"/>
    <property type="match status" value="1"/>
</dbReference>
<dbReference type="SUPFAM" id="SSF63380">
    <property type="entry name" value="Riboflavin synthase domain-like"/>
    <property type="match status" value="1"/>
</dbReference>
<dbReference type="Proteomes" id="UP001216638">
    <property type="component" value="Chromosome 2"/>
</dbReference>
<dbReference type="EMBL" id="CP119952">
    <property type="protein sequence ID" value="WFC95049.1"/>
    <property type="molecule type" value="Genomic_DNA"/>
</dbReference>
<dbReference type="GO" id="GO:0019825">
    <property type="term" value="F:oxygen binding"/>
    <property type="evidence" value="ECO:0007669"/>
    <property type="project" value="InterPro"/>
</dbReference>
<dbReference type="InterPro" id="IPR017927">
    <property type="entry name" value="FAD-bd_FR_type"/>
</dbReference>
<reference evidence="17" key="1">
    <citation type="submission" date="2023-03" db="EMBL/GenBank/DDBJ databases">
        <title>Mating type loci evolution in Malassezia.</title>
        <authorList>
            <person name="Coelho M.A."/>
        </authorList>
    </citation>
    <scope>NUCLEOTIDE SEQUENCE</scope>
    <source>
        <strain evidence="17">CBS 14135</strain>
    </source>
</reference>
<dbReference type="GO" id="GO:0046872">
    <property type="term" value="F:metal ion binding"/>
    <property type="evidence" value="ECO:0007669"/>
    <property type="project" value="UniProtKB-KW"/>
</dbReference>
<dbReference type="GO" id="GO:0020037">
    <property type="term" value="F:heme binding"/>
    <property type="evidence" value="ECO:0007669"/>
    <property type="project" value="InterPro"/>
</dbReference>
<organism evidence="17 18">
    <name type="scientific">Malassezia brasiliensis</name>
    <dbReference type="NCBI Taxonomy" id="1821822"/>
    <lineage>
        <taxon>Eukaryota</taxon>
        <taxon>Fungi</taxon>
        <taxon>Dikarya</taxon>
        <taxon>Basidiomycota</taxon>
        <taxon>Ustilaginomycotina</taxon>
        <taxon>Malasseziomycetes</taxon>
        <taxon>Malasseziales</taxon>
        <taxon>Malasseziaceae</taxon>
        <taxon>Malassezia</taxon>
    </lineage>
</organism>
<keyword evidence="5" id="KW-0216">Detoxification</keyword>
<evidence type="ECO:0000256" key="12">
    <source>
        <dbReference type="ARBA" id="ARBA00023027"/>
    </source>
</evidence>
<dbReference type="PROSITE" id="PS51384">
    <property type="entry name" value="FAD_FR"/>
    <property type="match status" value="1"/>
</dbReference>
<evidence type="ECO:0000256" key="5">
    <source>
        <dbReference type="ARBA" id="ARBA00022575"/>
    </source>
</evidence>